<evidence type="ECO:0000313" key="8">
    <source>
        <dbReference type="EMBL" id="SDN20956.1"/>
    </source>
</evidence>
<dbReference type="InterPro" id="IPR014284">
    <property type="entry name" value="RNA_pol_sigma-70_dom"/>
</dbReference>
<keyword evidence="2" id="KW-0805">Transcription regulation</keyword>
<keyword evidence="3" id="KW-0731">Sigma factor</keyword>
<dbReference type="EMBL" id="FNGY01000006">
    <property type="protein sequence ID" value="SDN20956.1"/>
    <property type="molecule type" value="Genomic_DNA"/>
</dbReference>
<keyword evidence="9" id="KW-1185">Reference proteome</keyword>
<feature type="domain" description="RNA polymerase sigma factor 70 region 4 type 2" evidence="7">
    <location>
        <begin position="125"/>
        <end position="174"/>
    </location>
</feature>
<keyword evidence="5" id="KW-0812">Transmembrane</keyword>
<proteinExistence type="inferred from homology"/>
<evidence type="ECO:0000256" key="4">
    <source>
        <dbReference type="ARBA" id="ARBA00023163"/>
    </source>
</evidence>
<evidence type="ECO:0000256" key="3">
    <source>
        <dbReference type="ARBA" id="ARBA00023082"/>
    </source>
</evidence>
<dbReference type="InterPro" id="IPR013325">
    <property type="entry name" value="RNA_pol_sigma_r2"/>
</dbReference>
<feature type="transmembrane region" description="Helical" evidence="5">
    <location>
        <begin position="178"/>
        <end position="195"/>
    </location>
</feature>
<dbReference type="Gene3D" id="1.10.1740.10">
    <property type="match status" value="1"/>
</dbReference>
<dbReference type="PANTHER" id="PTHR43133">
    <property type="entry name" value="RNA POLYMERASE ECF-TYPE SIGMA FACTO"/>
    <property type="match status" value="1"/>
</dbReference>
<dbReference type="PANTHER" id="PTHR43133:SF46">
    <property type="entry name" value="RNA POLYMERASE SIGMA-70 FACTOR ECF SUBFAMILY"/>
    <property type="match status" value="1"/>
</dbReference>
<name>A0A1G9ZK26_9SPHI</name>
<keyword evidence="5" id="KW-0472">Membrane</keyword>
<dbReference type="InterPro" id="IPR039425">
    <property type="entry name" value="RNA_pol_sigma-70-like"/>
</dbReference>
<dbReference type="NCBIfam" id="TIGR02937">
    <property type="entry name" value="sigma70-ECF"/>
    <property type="match status" value="1"/>
</dbReference>
<evidence type="ECO:0000256" key="1">
    <source>
        <dbReference type="ARBA" id="ARBA00010641"/>
    </source>
</evidence>
<evidence type="ECO:0000256" key="2">
    <source>
        <dbReference type="ARBA" id="ARBA00023015"/>
    </source>
</evidence>
<evidence type="ECO:0000259" key="7">
    <source>
        <dbReference type="Pfam" id="PF08281"/>
    </source>
</evidence>
<organism evidence="8 9">
    <name type="scientific">Pedobacter steynii</name>
    <dbReference type="NCBI Taxonomy" id="430522"/>
    <lineage>
        <taxon>Bacteria</taxon>
        <taxon>Pseudomonadati</taxon>
        <taxon>Bacteroidota</taxon>
        <taxon>Sphingobacteriia</taxon>
        <taxon>Sphingobacteriales</taxon>
        <taxon>Sphingobacteriaceae</taxon>
        <taxon>Pedobacter</taxon>
    </lineage>
</organism>
<keyword evidence="5" id="KW-1133">Transmembrane helix</keyword>
<evidence type="ECO:0000259" key="6">
    <source>
        <dbReference type="Pfam" id="PF04542"/>
    </source>
</evidence>
<dbReference type="RefSeq" id="WP_074609929.1">
    <property type="nucleotide sequence ID" value="NZ_FNGY01000006.1"/>
</dbReference>
<gene>
    <name evidence="8" type="ORF">SAMN05421820_106479</name>
</gene>
<dbReference type="Pfam" id="PF08281">
    <property type="entry name" value="Sigma70_r4_2"/>
    <property type="match status" value="1"/>
</dbReference>
<dbReference type="InterPro" id="IPR013324">
    <property type="entry name" value="RNA_pol_sigma_r3/r4-like"/>
</dbReference>
<dbReference type="InterPro" id="IPR036388">
    <property type="entry name" value="WH-like_DNA-bd_sf"/>
</dbReference>
<dbReference type="Pfam" id="PF04542">
    <property type="entry name" value="Sigma70_r2"/>
    <property type="match status" value="1"/>
</dbReference>
<reference evidence="9" key="1">
    <citation type="submission" date="2016-10" db="EMBL/GenBank/DDBJ databases">
        <authorList>
            <person name="Varghese N."/>
            <person name="Submissions S."/>
        </authorList>
    </citation>
    <scope>NUCLEOTIDE SEQUENCE [LARGE SCALE GENOMIC DNA]</scope>
    <source>
        <strain evidence="9">DSM 19110</strain>
    </source>
</reference>
<dbReference type="GO" id="GO:0006352">
    <property type="term" value="P:DNA-templated transcription initiation"/>
    <property type="evidence" value="ECO:0007669"/>
    <property type="project" value="InterPro"/>
</dbReference>
<sequence>MKKYKTLSDNELFILVKECDHSAYLELYNRYHDCLFKFIRKYLKSSELSKDICQNVFLKIWEQRAQTDIIEFGAYIFTVAKRMSFDFLKRASVEEKVMERLLQSYHPSLNIVEENQEFLDYMNFIENVLAAMPEQTRIVFKLCRQQYKSYDEAAKILGISTHTIKKHMVRSMKILKDATKGGLGIPLFLLIAFIGNKP</sequence>
<feature type="domain" description="RNA polymerase sigma-70 region 2" evidence="6">
    <location>
        <begin position="27"/>
        <end position="92"/>
    </location>
</feature>
<dbReference type="AlphaFoldDB" id="A0A1G9ZK26"/>
<dbReference type="InterPro" id="IPR013249">
    <property type="entry name" value="RNA_pol_sigma70_r4_t2"/>
</dbReference>
<dbReference type="InterPro" id="IPR007627">
    <property type="entry name" value="RNA_pol_sigma70_r2"/>
</dbReference>
<dbReference type="SUPFAM" id="SSF88946">
    <property type="entry name" value="Sigma2 domain of RNA polymerase sigma factors"/>
    <property type="match status" value="1"/>
</dbReference>
<dbReference type="GO" id="GO:0003677">
    <property type="term" value="F:DNA binding"/>
    <property type="evidence" value="ECO:0007669"/>
    <property type="project" value="InterPro"/>
</dbReference>
<dbReference type="GO" id="GO:0016987">
    <property type="term" value="F:sigma factor activity"/>
    <property type="evidence" value="ECO:0007669"/>
    <property type="project" value="UniProtKB-KW"/>
</dbReference>
<evidence type="ECO:0000256" key="5">
    <source>
        <dbReference type="SAM" id="Phobius"/>
    </source>
</evidence>
<keyword evidence="4" id="KW-0804">Transcription</keyword>
<comment type="similarity">
    <text evidence="1">Belongs to the sigma-70 factor family. ECF subfamily.</text>
</comment>
<dbReference type="SUPFAM" id="SSF88659">
    <property type="entry name" value="Sigma3 and sigma4 domains of RNA polymerase sigma factors"/>
    <property type="match status" value="1"/>
</dbReference>
<protein>
    <submittedName>
        <fullName evidence="8">RNA polymerase sigma-70 factor, ECF subfamily</fullName>
    </submittedName>
</protein>
<evidence type="ECO:0000313" key="9">
    <source>
        <dbReference type="Proteomes" id="UP000183200"/>
    </source>
</evidence>
<dbReference type="Gene3D" id="1.10.10.10">
    <property type="entry name" value="Winged helix-like DNA-binding domain superfamily/Winged helix DNA-binding domain"/>
    <property type="match status" value="1"/>
</dbReference>
<dbReference type="Proteomes" id="UP000183200">
    <property type="component" value="Unassembled WGS sequence"/>
</dbReference>
<accession>A0A1G9ZK26</accession>